<gene>
    <name evidence="1" type="ORF">GTQ34_02295</name>
</gene>
<reference evidence="1" key="1">
    <citation type="submission" date="2020-01" db="EMBL/GenBank/DDBJ databases">
        <title>Muricauda ochracea sp. nov., isolated from a tidal flat of Garorim bay in Korea.</title>
        <authorList>
            <person name="Kim D."/>
            <person name="Yoo Y."/>
            <person name="Kim J.-J."/>
        </authorList>
    </citation>
    <scope>NUCLEOTIDE SEQUENCE</scope>
    <source>
        <strain evidence="1">JGD-17</strain>
    </source>
</reference>
<keyword evidence="2" id="KW-1185">Reference proteome</keyword>
<evidence type="ECO:0000313" key="2">
    <source>
        <dbReference type="Proteomes" id="UP000667650"/>
    </source>
</evidence>
<name>A0A964TB08_9FLAO</name>
<accession>A0A964TB08</accession>
<dbReference type="AlphaFoldDB" id="A0A964TB08"/>
<comment type="caution">
    <text evidence="1">The sequence shown here is derived from an EMBL/GenBank/DDBJ whole genome shotgun (WGS) entry which is preliminary data.</text>
</comment>
<sequence>MSIPNNTDPYFFNEINPDKGITKGLVEFMNSVDRDFFSETKLLFKHSQESKKTELILDICCNFGLTVGLHHFNSGSWGGFNSADNGSKPVLSFLETFNRLNQCNDNTLELSEISLNFLDTSIIITQLYDQSIPEQLEQIITKVSEHFVYFTKGLTEMPYEIFVPVFEDTLPDIPGLEKEQNNYFSYWGLYFEEGIKHRVMVYDLENKQFCNEDLFLLE</sequence>
<organism evidence="1 2">
    <name type="scientific">Flagellimonas ochracea</name>
    <dbReference type="NCBI Taxonomy" id="2696472"/>
    <lineage>
        <taxon>Bacteria</taxon>
        <taxon>Pseudomonadati</taxon>
        <taxon>Bacteroidota</taxon>
        <taxon>Flavobacteriia</taxon>
        <taxon>Flavobacteriales</taxon>
        <taxon>Flavobacteriaceae</taxon>
        <taxon>Flagellimonas</taxon>
    </lineage>
</organism>
<proteinExistence type="predicted"/>
<evidence type="ECO:0000313" key="1">
    <source>
        <dbReference type="EMBL" id="NAY90738.1"/>
    </source>
</evidence>
<dbReference type="Proteomes" id="UP000667650">
    <property type="component" value="Unassembled WGS sequence"/>
</dbReference>
<dbReference type="EMBL" id="JAAABI010000001">
    <property type="protein sequence ID" value="NAY90738.1"/>
    <property type="molecule type" value="Genomic_DNA"/>
</dbReference>
<protein>
    <submittedName>
        <fullName evidence="1">Uncharacterized protein</fullName>
    </submittedName>
</protein>
<dbReference type="RefSeq" id="WP_166522143.1">
    <property type="nucleotide sequence ID" value="NZ_JAAABI010000001.1"/>
</dbReference>